<reference evidence="2" key="1">
    <citation type="journal article" date="2020" name="bioRxiv">
        <title>Whole genome comparisons of ergot fungi reveals the divergence and evolution of species within the genus Claviceps are the result of varying mechanisms driving genome evolution and host range expansion.</title>
        <authorList>
            <person name="Wyka S.A."/>
            <person name="Mondo S.J."/>
            <person name="Liu M."/>
            <person name="Dettman J."/>
            <person name="Nalam V."/>
            <person name="Broders K.D."/>
        </authorList>
    </citation>
    <scope>NUCLEOTIDE SEQUENCE</scope>
    <source>
        <strain evidence="2">CCC 489</strain>
    </source>
</reference>
<dbReference type="EMBL" id="SRPY01000102">
    <property type="protein sequence ID" value="KAG5928705.1"/>
    <property type="molecule type" value="Genomic_DNA"/>
</dbReference>
<accession>A0A8K0JAX7</accession>
<evidence type="ECO:0000313" key="2">
    <source>
        <dbReference type="EMBL" id="KAG5928705.1"/>
    </source>
</evidence>
<organism evidence="2 3">
    <name type="scientific">Claviceps africana</name>
    <dbReference type="NCBI Taxonomy" id="83212"/>
    <lineage>
        <taxon>Eukaryota</taxon>
        <taxon>Fungi</taxon>
        <taxon>Dikarya</taxon>
        <taxon>Ascomycota</taxon>
        <taxon>Pezizomycotina</taxon>
        <taxon>Sordariomycetes</taxon>
        <taxon>Hypocreomycetidae</taxon>
        <taxon>Hypocreales</taxon>
        <taxon>Clavicipitaceae</taxon>
        <taxon>Claviceps</taxon>
    </lineage>
</organism>
<evidence type="ECO:0000256" key="1">
    <source>
        <dbReference type="SAM" id="MobiDB-lite"/>
    </source>
</evidence>
<feature type="compositionally biased region" description="Basic residues" evidence="1">
    <location>
        <begin position="37"/>
        <end position="47"/>
    </location>
</feature>
<keyword evidence="3" id="KW-1185">Reference proteome</keyword>
<comment type="caution">
    <text evidence="2">The sequence shown here is derived from an EMBL/GenBank/DDBJ whole genome shotgun (WGS) entry which is preliminary data.</text>
</comment>
<sequence>MLKDFYADRHATPTAPATITDNIGFHISTASVSKNVQRSRRGKRVKRQSYDTVMCTSQTESDPSSYSEDGFSPREPLE</sequence>
<gene>
    <name evidence="2" type="ORF">E4U42_000135</name>
</gene>
<dbReference type="Proteomes" id="UP000811619">
    <property type="component" value="Unassembled WGS sequence"/>
</dbReference>
<feature type="region of interest" description="Disordered" evidence="1">
    <location>
        <begin position="32"/>
        <end position="78"/>
    </location>
</feature>
<proteinExistence type="predicted"/>
<evidence type="ECO:0000313" key="3">
    <source>
        <dbReference type="Proteomes" id="UP000811619"/>
    </source>
</evidence>
<feature type="compositionally biased region" description="Polar residues" evidence="1">
    <location>
        <begin position="50"/>
        <end position="67"/>
    </location>
</feature>
<name>A0A8K0JAX7_9HYPO</name>
<protein>
    <submittedName>
        <fullName evidence="2">Uncharacterized protein</fullName>
    </submittedName>
</protein>
<dbReference type="AlphaFoldDB" id="A0A8K0JAX7"/>